<name>A0A5E6MAA8_9BACT</name>
<evidence type="ECO:0000313" key="1">
    <source>
        <dbReference type="EMBL" id="VVM06139.1"/>
    </source>
</evidence>
<comment type="caution">
    <text evidence="1">The sequence shown here is derived from an EMBL/GenBank/DDBJ whole genome shotgun (WGS) entry which is preliminary data.</text>
</comment>
<gene>
    <name evidence="1" type="ORF">MAMC_00961</name>
</gene>
<organism evidence="1 2">
    <name type="scientific">Methylacidimicrobium cyclopophantes</name>
    <dbReference type="NCBI Taxonomy" id="1041766"/>
    <lineage>
        <taxon>Bacteria</taxon>
        <taxon>Pseudomonadati</taxon>
        <taxon>Verrucomicrobiota</taxon>
        <taxon>Methylacidimicrobium</taxon>
    </lineage>
</organism>
<dbReference type="Proteomes" id="UP000381693">
    <property type="component" value="Unassembled WGS sequence"/>
</dbReference>
<sequence>MERAWIAIFLDQGGAALLQTVPVGVHRTLRHMKPDLPANLDPLWPSQPRLEQAGEETSILVVLDRTFGTIGRNDQAHSSPTFCFREAALLVVGQDARVSEKDPDLQQVQRLARPGWNSL</sequence>
<evidence type="ECO:0000313" key="2">
    <source>
        <dbReference type="Proteomes" id="UP000381693"/>
    </source>
</evidence>
<proteinExistence type="predicted"/>
<accession>A0A5E6MAA8</accession>
<dbReference type="EMBL" id="CABFUZ020000106">
    <property type="protein sequence ID" value="VVM06139.1"/>
    <property type="molecule type" value="Genomic_DNA"/>
</dbReference>
<reference evidence="1" key="1">
    <citation type="submission" date="2019-09" db="EMBL/GenBank/DDBJ databases">
        <authorList>
            <person name="Cremers G."/>
        </authorList>
    </citation>
    <scope>NUCLEOTIDE SEQUENCE [LARGE SCALE GENOMIC DNA]</scope>
    <source>
        <strain evidence="1">3B</strain>
    </source>
</reference>
<dbReference type="AlphaFoldDB" id="A0A5E6MAA8"/>
<keyword evidence="2" id="KW-1185">Reference proteome</keyword>
<protein>
    <submittedName>
        <fullName evidence="1">Uncharacterized protein</fullName>
    </submittedName>
</protein>